<proteinExistence type="predicted"/>
<protein>
    <submittedName>
        <fullName evidence="1">Uncharacterized protein</fullName>
    </submittedName>
</protein>
<name>D1PF98_9BACT</name>
<organism evidence="1 2">
    <name type="scientific">Segatella copri DSM 18205</name>
    <dbReference type="NCBI Taxonomy" id="537011"/>
    <lineage>
        <taxon>Bacteria</taxon>
        <taxon>Pseudomonadati</taxon>
        <taxon>Bacteroidota</taxon>
        <taxon>Bacteroidia</taxon>
        <taxon>Bacteroidales</taxon>
        <taxon>Prevotellaceae</taxon>
        <taxon>Segatella</taxon>
    </lineage>
</organism>
<dbReference type="HOGENOM" id="CLU_051468_1_1_10"/>
<evidence type="ECO:0000313" key="2">
    <source>
        <dbReference type="Proteomes" id="UP000004477"/>
    </source>
</evidence>
<dbReference type="Gene3D" id="1.10.30.50">
    <property type="match status" value="1"/>
</dbReference>
<dbReference type="AlphaFoldDB" id="D1PF98"/>
<dbReference type="EMBL" id="ACBX02000034">
    <property type="protein sequence ID" value="EFB34640.1"/>
    <property type="molecule type" value="Genomic_DNA"/>
</dbReference>
<sequence length="342" mass="38733">MSQDGVRTLLKLRIPSATLKNEYANRYLDKLVDRVKNGVVEKKKDGSIKNSYVLSDAAKDILLPGWNTTSPNKDVLRKLLVSEPKDLKKHNDELVAKLNAIPNAANRPSDKDLLLIFGYERVFNSSSKSEAYWLSKQIDSNTCVYCNRQYAFTIEKGTGRNKDERLARPAFDHWFDKGSNPLMSLSLCNLIPSCTICNSSVKGSSKFDLSTHTHPYVHETGHPDITFRATLTTGTPSEWTVAIDTPPGSKEERTVKDMNLQEIYAMHGELEVRDLMNFKDAYPAGYLKQLFDDVLKASKRKLSRSDVYRMLFGAEMDNSHFLDRPLSKLKHDILVEIGVLKK</sequence>
<dbReference type="GeneID" id="69850333"/>
<dbReference type="PaxDb" id="537011-PREVCOP_05905"/>
<keyword evidence="2" id="KW-1185">Reference proteome</keyword>
<comment type="caution">
    <text evidence="1">The sequence shown here is derived from an EMBL/GenBank/DDBJ whole genome shotgun (WGS) entry which is preliminary data.</text>
</comment>
<gene>
    <name evidence="1" type="ORF">PREVCOP_05905</name>
</gene>
<dbReference type="RefSeq" id="WP_006848587.1">
    <property type="nucleotide sequence ID" value="NZ_CP085933.1"/>
</dbReference>
<dbReference type="OrthoDB" id="9816185at2"/>
<dbReference type="Proteomes" id="UP000004477">
    <property type="component" value="Unassembled WGS sequence"/>
</dbReference>
<accession>D1PF98</accession>
<reference evidence="1" key="1">
    <citation type="submission" date="2009-11" db="EMBL/GenBank/DDBJ databases">
        <authorList>
            <person name="Weinstock G."/>
            <person name="Sodergren E."/>
            <person name="Clifton S."/>
            <person name="Fulton L."/>
            <person name="Fulton B."/>
            <person name="Courtney L."/>
            <person name="Fronick C."/>
            <person name="Harrison M."/>
            <person name="Strong C."/>
            <person name="Farmer C."/>
            <person name="Delahaunty K."/>
            <person name="Markovic C."/>
            <person name="Hall O."/>
            <person name="Minx P."/>
            <person name="Tomlinson C."/>
            <person name="Mitreva M."/>
            <person name="Nelson J."/>
            <person name="Hou S."/>
            <person name="Wollam A."/>
            <person name="Pepin K.H."/>
            <person name="Johnson M."/>
            <person name="Bhonagiri V."/>
            <person name="Nash W.E."/>
            <person name="Warren W."/>
            <person name="Chinwalla A."/>
            <person name="Mardis E.R."/>
            <person name="Wilson R.K."/>
        </authorList>
    </citation>
    <scope>NUCLEOTIDE SEQUENCE [LARGE SCALE GENOMIC DNA]</scope>
    <source>
        <strain evidence="1">DSM 18205</strain>
    </source>
</reference>
<dbReference type="STRING" id="537011.PREVCOP_05905"/>
<evidence type="ECO:0000313" key="1">
    <source>
        <dbReference type="EMBL" id="EFB34640.1"/>
    </source>
</evidence>